<feature type="compositionally biased region" description="Low complexity" evidence="1">
    <location>
        <begin position="86"/>
        <end position="96"/>
    </location>
</feature>
<name>A0A9E7FQ31_9LILI</name>
<sequence length="96" mass="9594">MGGCASKPKDNDGTSPEDIPVVPDVTPAAVSVTEAPEIQAPGGSNDDAKEENKKEAEAAVSEAKAEGSEIATEESEGIKADEKSPEAAAEAEAVAA</sequence>
<feature type="region of interest" description="Disordered" evidence="1">
    <location>
        <begin position="1"/>
        <end position="96"/>
    </location>
</feature>
<dbReference type="Proteomes" id="UP001055439">
    <property type="component" value="Chromosome 4"/>
</dbReference>
<organism evidence="2 3">
    <name type="scientific">Musa troglodytarum</name>
    <name type="common">fe'i banana</name>
    <dbReference type="NCBI Taxonomy" id="320322"/>
    <lineage>
        <taxon>Eukaryota</taxon>
        <taxon>Viridiplantae</taxon>
        <taxon>Streptophyta</taxon>
        <taxon>Embryophyta</taxon>
        <taxon>Tracheophyta</taxon>
        <taxon>Spermatophyta</taxon>
        <taxon>Magnoliopsida</taxon>
        <taxon>Liliopsida</taxon>
        <taxon>Zingiberales</taxon>
        <taxon>Musaceae</taxon>
        <taxon>Musa</taxon>
    </lineage>
</organism>
<evidence type="ECO:0000313" key="3">
    <source>
        <dbReference type="Proteomes" id="UP001055439"/>
    </source>
</evidence>
<evidence type="ECO:0000256" key="1">
    <source>
        <dbReference type="SAM" id="MobiDB-lite"/>
    </source>
</evidence>
<feature type="compositionally biased region" description="Basic and acidic residues" evidence="1">
    <location>
        <begin position="76"/>
        <end position="85"/>
    </location>
</feature>
<dbReference type="AlphaFoldDB" id="A0A9E7FQ31"/>
<gene>
    <name evidence="2" type="ORF">MUK42_34158</name>
</gene>
<reference evidence="2" key="1">
    <citation type="submission" date="2022-05" db="EMBL/GenBank/DDBJ databases">
        <title>The Musa troglodytarum L. genome provides insights into the mechanism of non-climacteric behaviour and enrichment of carotenoids.</title>
        <authorList>
            <person name="Wang J."/>
        </authorList>
    </citation>
    <scope>NUCLEOTIDE SEQUENCE</scope>
    <source>
        <tissue evidence="2">Leaf</tissue>
    </source>
</reference>
<dbReference type="OrthoDB" id="10466113at2759"/>
<feature type="compositionally biased region" description="Basic and acidic residues" evidence="1">
    <location>
        <begin position="46"/>
        <end position="67"/>
    </location>
</feature>
<evidence type="ECO:0000313" key="2">
    <source>
        <dbReference type="EMBL" id="URD97992.1"/>
    </source>
</evidence>
<dbReference type="EMBL" id="CP097506">
    <property type="protein sequence ID" value="URD97992.1"/>
    <property type="molecule type" value="Genomic_DNA"/>
</dbReference>
<accession>A0A9E7FQ31</accession>
<proteinExistence type="predicted"/>
<protein>
    <submittedName>
        <fullName evidence="2">Uncharacterized protein</fullName>
    </submittedName>
</protein>
<keyword evidence="3" id="KW-1185">Reference proteome</keyword>